<dbReference type="STRING" id="35722.A0A0B7MUU0"/>
<dbReference type="GO" id="GO:0003676">
    <property type="term" value="F:nucleic acid binding"/>
    <property type="evidence" value="ECO:0007669"/>
    <property type="project" value="InterPro"/>
</dbReference>
<proteinExistence type="predicted"/>
<dbReference type="PANTHER" id="PTHR46564:SF1">
    <property type="entry name" value="TRANSPOSASE"/>
    <property type="match status" value="1"/>
</dbReference>
<accession>A0A0B7MUU0</accession>
<dbReference type="Gene3D" id="3.30.420.10">
    <property type="entry name" value="Ribonuclease H-like superfamily/Ribonuclease H"/>
    <property type="match status" value="1"/>
</dbReference>
<dbReference type="EMBL" id="LN722284">
    <property type="protein sequence ID" value="CEP09826.1"/>
    <property type="molecule type" value="Genomic_DNA"/>
</dbReference>
<dbReference type="Proteomes" id="UP000054107">
    <property type="component" value="Unassembled WGS sequence"/>
</dbReference>
<evidence type="ECO:0000259" key="1">
    <source>
        <dbReference type="Pfam" id="PF13358"/>
    </source>
</evidence>
<name>A0A0B7MUU0_9FUNG</name>
<dbReference type="Pfam" id="PF13358">
    <property type="entry name" value="DDE_3"/>
    <property type="match status" value="1"/>
</dbReference>
<keyword evidence="3" id="KW-1185">Reference proteome</keyword>
<evidence type="ECO:0000313" key="2">
    <source>
        <dbReference type="EMBL" id="CEP09826.1"/>
    </source>
</evidence>
<gene>
    <name evidence="2" type="primary">PARPA_03388.1 scaffold 7415</name>
</gene>
<sequence length="96" mass="11174">MDNSPIHDKKSGEIDKMIEDRGYKCVYLPKYSPELNPIEQFWSSVKRKVRRSQFGNTEDLKTRISEACDAVPAQHMKNFIQHSVDVFEKCLNDTPI</sequence>
<evidence type="ECO:0000313" key="3">
    <source>
        <dbReference type="Proteomes" id="UP000054107"/>
    </source>
</evidence>
<dbReference type="InterPro" id="IPR038717">
    <property type="entry name" value="Tc1-like_DDE_dom"/>
</dbReference>
<feature type="domain" description="Tc1-like transposase DDE" evidence="1">
    <location>
        <begin position="1"/>
        <end position="61"/>
    </location>
</feature>
<organism evidence="2 3">
    <name type="scientific">Parasitella parasitica</name>
    <dbReference type="NCBI Taxonomy" id="35722"/>
    <lineage>
        <taxon>Eukaryota</taxon>
        <taxon>Fungi</taxon>
        <taxon>Fungi incertae sedis</taxon>
        <taxon>Mucoromycota</taxon>
        <taxon>Mucoromycotina</taxon>
        <taxon>Mucoromycetes</taxon>
        <taxon>Mucorales</taxon>
        <taxon>Mucorineae</taxon>
        <taxon>Mucoraceae</taxon>
        <taxon>Parasitella</taxon>
    </lineage>
</organism>
<reference evidence="2 3" key="1">
    <citation type="submission" date="2014-09" db="EMBL/GenBank/DDBJ databases">
        <authorList>
            <person name="Ellenberger Sabrina"/>
        </authorList>
    </citation>
    <scope>NUCLEOTIDE SEQUENCE [LARGE SCALE GENOMIC DNA]</scope>
    <source>
        <strain evidence="2 3">CBS 412.66</strain>
    </source>
</reference>
<dbReference type="PANTHER" id="PTHR46564">
    <property type="entry name" value="TRANSPOSASE"/>
    <property type="match status" value="1"/>
</dbReference>
<dbReference type="AlphaFoldDB" id="A0A0B7MUU0"/>
<dbReference type="OrthoDB" id="5379619at2759"/>
<protein>
    <recommendedName>
        <fullName evidence="1">Tc1-like transposase DDE domain-containing protein</fullName>
    </recommendedName>
</protein>
<dbReference type="InterPro" id="IPR036397">
    <property type="entry name" value="RNaseH_sf"/>
</dbReference>